<accession>A0ABY4TBL4</accession>
<gene>
    <name evidence="2" type="ORF">MW084_05145</name>
</gene>
<protein>
    <submittedName>
        <fullName evidence="2">Uncharacterized protein</fullName>
    </submittedName>
</protein>
<feature type="compositionally biased region" description="Basic and acidic residues" evidence="1">
    <location>
        <begin position="21"/>
        <end position="33"/>
    </location>
</feature>
<keyword evidence="3" id="KW-1185">Reference proteome</keyword>
<organism evidence="2 3">
    <name type="scientific">Streptomyces sudanensis</name>
    <dbReference type="NCBI Taxonomy" id="436397"/>
    <lineage>
        <taxon>Bacteria</taxon>
        <taxon>Bacillati</taxon>
        <taxon>Actinomycetota</taxon>
        <taxon>Actinomycetes</taxon>
        <taxon>Kitasatosporales</taxon>
        <taxon>Streptomycetaceae</taxon>
        <taxon>Streptomyces</taxon>
    </lineage>
</organism>
<sequence>MNESDDVPFAGTATSSAAADEAERASGEIRDLIGIEGRASDTGPGVSDCSDRDPEKFFRIFHAWSFTPASTAGLDGMMEHLEEELPKHGWKVAEYGRDTSMNKNLQLTADNDGKKHSVNIVHRAKQNPPKLSLMLVSGCYRVPEGEKVERF</sequence>
<feature type="region of interest" description="Disordered" evidence="1">
    <location>
        <begin position="1"/>
        <end position="51"/>
    </location>
</feature>
<dbReference type="Proteomes" id="UP001056383">
    <property type="component" value="Chromosome"/>
</dbReference>
<feature type="compositionally biased region" description="Low complexity" evidence="1">
    <location>
        <begin position="10"/>
        <end position="19"/>
    </location>
</feature>
<evidence type="ECO:0000313" key="3">
    <source>
        <dbReference type="Proteomes" id="UP001056383"/>
    </source>
</evidence>
<evidence type="ECO:0000313" key="2">
    <source>
        <dbReference type="EMBL" id="URN15434.1"/>
    </source>
</evidence>
<reference evidence="2" key="1">
    <citation type="submission" date="2022-04" db="EMBL/GenBank/DDBJ databases">
        <title>Systematic whole-genome sequencing reveals an unexpected diversity among actinomycetoma pathogens and provides insights into their antibacterial susceptibilities.</title>
        <authorList>
            <person name="Watson A.K."/>
            <person name="Kepplinger B."/>
            <person name="Bakhiet S.M."/>
            <person name="Mhmoud N.A."/>
            <person name="Chapman J."/>
            <person name="Allenby N."/>
            <person name="Mickiewicz K."/>
            <person name="Goodfellow M."/>
            <person name="Fahal A.H."/>
            <person name="Errington J."/>
        </authorList>
    </citation>
    <scope>NUCLEOTIDE SEQUENCE</scope>
    <source>
        <strain evidence="2">SD 504</strain>
    </source>
</reference>
<evidence type="ECO:0000256" key="1">
    <source>
        <dbReference type="SAM" id="MobiDB-lite"/>
    </source>
</evidence>
<proteinExistence type="predicted"/>
<dbReference type="RefSeq" id="WP_255114663.1">
    <property type="nucleotide sequence ID" value="NZ_CP095474.1"/>
</dbReference>
<dbReference type="EMBL" id="CP095474">
    <property type="protein sequence ID" value="URN15434.1"/>
    <property type="molecule type" value="Genomic_DNA"/>
</dbReference>
<name>A0ABY4TBL4_9ACTN</name>